<protein>
    <submittedName>
        <fullName evidence="2">Spore protein YodI</fullName>
    </submittedName>
</protein>
<accession>A0A2X4W373</accession>
<keyword evidence="1" id="KW-0812">Transmembrane</keyword>
<keyword evidence="1" id="KW-1133">Transmembrane helix</keyword>
<reference evidence="2 3" key="1">
    <citation type="submission" date="2018-06" db="EMBL/GenBank/DDBJ databases">
        <authorList>
            <consortium name="Pathogen Informatics"/>
            <person name="Doyle S."/>
        </authorList>
    </citation>
    <scope>NUCLEOTIDE SEQUENCE [LARGE SCALE GENOMIC DNA]</scope>
    <source>
        <strain evidence="2 3">NCTC4824</strain>
    </source>
</reference>
<gene>
    <name evidence="2" type="primary">yodI</name>
    <name evidence="2" type="ORF">NCTC4824_02095</name>
</gene>
<feature type="transmembrane region" description="Helical" evidence="1">
    <location>
        <begin position="61"/>
        <end position="82"/>
    </location>
</feature>
<dbReference type="STRING" id="1348624.GCA_001591545_01157"/>
<keyword evidence="1" id="KW-0472">Membrane</keyword>
<name>A0A2X4W373_LEDLE</name>
<keyword evidence="3" id="KW-1185">Reference proteome</keyword>
<dbReference type="KEGG" id="blen:NCTC4824_02095"/>
<dbReference type="RefSeq" id="WP_066138164.1">
    <property type="nucleotide sequence ID" value="NZ_CBCSGM010000001.1"/>
</dbReference>
<dbReference type="Proteomes" id="UP000249134">
    <property type="component" value="Chromosome 1"/>
</dbReference>
<evidence type="ECO:0000313" key="2">
    <source>
        <dbReference type="EMBL" id="SQI57601.1"/>
    </source>
</evidence>
<dbReference type="AlphaFoldDB" id="A0A2X4W373"/>
<dbReference type="EMBL" id="LS483476">
    <property type="protein sequence ID" value="SQI57601.1"/>
    <property type="molecule type" value="Genomic_DNA"/>
</dbReference>
<organism evidence="2 3">
    <name type="scientific">Lederbergia lenta</name>
    <name type="common">Bacillus lentus</name>
    <dbReference type="NCBI Taxonomy" id="1467"/>
    <lineage>
        <taxon>Bacteria</taxon>
        <taxon>Bacillati</taxon>
        <taxon>Bacillota</taxon>
        <taxon>Bacilli</taxon>
        <taxon>Bacillales</taxon>
        <taxon>Bacillaceae</taxon>
        <taxon>Lederbergia</taxon>
    </lineage>
</organism>
<evidence type="ECO:0000256" key="1">
    <source>
        <dbReference type="SAM" id="Phobius"/>
    </source>
</evidence>
<proteinExistence type="predicted"/>
<sequence>MSVGHYQGLCQRHMGRAVEIRTRDGRTHRGIIHRVTDNRVYLQPLDRTRNLGGFGYGGWGWGWGAGIALGFITSLAVLSLFFW</sequence>
<evidence type="ECO:0000313" key="3">
    <source>
        <dbReference type="Proteomes" id="UP000249134"/>
    </source>
</evidence>